<dbReference type="PANTHER" id="PTHR20982">
    <property type="entry name" value="RIBOSOME RECYCLING FACTOR"/>
    <property type="match status" value="1"/>
</dbReference>
<comment type="caution">
    <text evidence="6">The sequence shown here is derived from an EMBL/GenBank/DDBJ whole genome shotgun (WGS) entry which is preliminary data.</text>
</comment>
<evidence type="ECO:0000256" key="3">
    <source>
        <dbReference type="ARBA" id="ARBA00032397"/>
    </source>
</evidence>
<evidence type="ECO:0000256" key="2">
    <source>
        <dbReference type="ARBA" id="ARBA00014063"/>
    </source>
</evidence>
<evidence type="ECO:0000259" key="5">
    <source>
        <dbReference type="Pfam" id="PF01765"/>
    </source>
</evidence>
<accession>A0A8T2BZH0</accession>
<evidence type="ECO:0000313" key="6">
    <source>
        <dbReference type="EMBL" id="KAG7588781.1"/>
    </source>
</evidence>
<dbReference type="PANTHER" id="PTHR20982:SF3">
    <property type="entry name" value="MITOCHONDRIAL RIBOSOME RECYCLING FACTOR PSEUDO 1"/>
    <property type="match status" value="1"/>
</dbReference>
<feature type="region of interest" description="Disordered" evidence="4">
    <location>
        <begin position="37"/>
        <end position="67"/>
    </location>
</feature>
<feature type="domain" description="Ribosome recycling factor" evidence="5">
    <location>
        <begin position="252"/>
        <end position="304"/>
    </location>
</feature>
<dbReference type="InterPro" id="IPR002661">
    <property type="entry name" value="Ribosome_recyc_fac"/>
</dbReference>
<dbReference type="EMBL" id="JAEFBJ010000007">
    <property type="protein sequence ID" value="KAG7588781.1"/>
    <property type="molecule type" value="Genomic_DNA"/>
</dbReference>
<keyword evidence="7" id="KW-1185">Reference proteome</keyword>
<evidence type="ECO:0000256" key="4">
    <source>
        <dbReference type="SAM" id="MobiDB-lite"/>
    </source>
</evidence>
<dbReference type="Proteomes" id="UP000694251">
    <property type="component" value="Chromosome 7"/>
</dbReference>
<dbReference type="GO" id="GO:0032544">
    <property type="term" value="P:plastid translation"/>
    <property type="evidence" value="ECO:0007669"/>
    <property type="project" value="TreeGrafter"/>
</dbReference>
<evidence type="ECO:0000313" key="7">
    <source>
        <dbReference type="Proteomes" id="UP000694251"/>
    </source>
</evidence>
<name>A0A8T2BZH0_ARASU</name>
<dbReference type="Pfam" id="PF01765">
    <property type="entry name" value="RRF"/>
    <property type="match status" value="1"/>
</dbReference>
<dbReference type="InterPro" id="IPR023584">
    <property type="entry name" value="Ribosome_recyc_fac_dom"/>
</dbReference>
<dbReference type="GO" id="GO:0043023">
    <property type="term" value="F:ribosomal large subunit binding"/>
    <property type="evidence" value="ECO:0007669"/>
    <property type="project" value="TreeGrafter"/>
</dbReference>
<reference evidence="6 7" key="1">
    <citation type="submission" date="2020-12" db="EMBL/GenBank/DDBJ databases">
        <title>Concerted genomic and epigenomic changes stabilize Arabidopsis allopolyploids.</title>
        <authorList>
            <person name="Chen Z."/>
        </authorList>
    </citation>
    <scope>NUCLEOTIDE SEQUENCE [LARGE SCALE GENOMIC DNA]</scope>
    <source>
        <strain evidence="6">As9502</strain>
        <tissue evidence="6">Leaf</tissue>
    </source>
</reference>
<gene>
    <name evidence="6" type="ORF">ISN44_As07g011060</name>
</gene>
<proteinExistence type="predicted"/>
<protein>
    <recommendedName>
        <fullName evidence="2">Ribosome-recycling factor, chloroplastic</fullName>
    </recommendedName>
    <alternativeName>
        <fullName evidence="3">Ribosome-releasing factor, chloroplastic</fullName>
    </alternativeName>
</protein>
<comment type="function">
    <text evidence="1">Responsible for the release of ribosomes from messenger RNA at the termination of chloroplastic protein biosynthesis.</text>
</comment>
<organism evidence="6 7">
    <name type="scientific">Arabidopsis suecica</name>
    <name type="common">Swedish thale-cress</name>
    <name type="synonym">Cardaminopsis suecica</name>
    <dbReference type="NCBI Taxonomy" id="45249"/>
    <lineage>
        <taxon>Eukaryota</taxon>
        <taxon>Viridiplantae</taxon>
        <taxon>Streptophyta</taxon>
        <taxon>Embryophyta</taxon>
        <taxon>Tracheophyta</taxon>
        <taxon>Spermatophyta</taxon>
        <taxon>Magnoliopsida</taxon>
        <taxon>eudicotyledons</taxon>
        <taxon>Gunneridae</taxon>
        <taxon>Pentapetalae</taxon>
        <taxon>rosids</taxon>
        <taxon>malvids</taxon>
        <taxon>Brassicales</taxon>
        <taxon>Brassicaceae</taxon>
        <taxon>Camelineae</taxon>
        <taxon>Arabidopsis</taxon>
    </lineage>
</organism>
<sequence length="369" mass="41382">MADQSLTKADLQGFTEAITTALTALTNQMTILTTEIRNTNNNDNQQRGREGEQVVLNENQQRGREREPVRLNENQHRNQGRGIPRVENNRVIINENSKFAWYRASSGKPAGGRRANQFWANLKKTEDKRMQFERNTADQKFKKLEAMIEQVKPEISQALNSSFSKGFGKPRASGSPNGQELHNKLKTVVATRLKEALGNLFGVLGFADFCNPNVLVWKFHRLVIRSATIEEIEAEKSAIKTDVMEKTIETLRASFNSIRTGRSNAAVHEKIEVEYYGSPVSLKSIAQISTPDGSSLLLQPYNKSRYMTYGALMVFSRRVFASAFSWSDPNAFSFKAIEKAIVNSDLGVTPNNNGDNGDVIRLSLPPPHF</sequence>
<dbReference type="AlphaFoldDB" id="A0A8T2BZH0"/>
<evidence type="ECO:0000256" key="1">
    <source>
        <dbReference type="ARBA" id="ARBA00002952"/>
    </source>
</evidence>
<dbReference type="OrthoDB" id="407355at2759"/>
<dbReference type="GO" id="GO:0009507">
    <property type="term" value="C:chloroplast"/>
    <property type="evidence" value="ECO:0007669"/>
    <property type="project" value="TreeGrafter"/>
</dbReference>